<gene>
    <name evidence="1" type="ORF">J2750_000058</name>
</gene>
<reference evidence="1 2" key="1">
    <citation type="submission" date="2023-07" db="EMBL/GenBank/DDBJ databases">
        <title>Genomic Encyclopedia of Type Strains, Phase IV (KMG-IV): sequencing the most valuable type-strain genomes for metagenomic binning, comparative biology and taxonomic classification.</title>
        <authorList>
            <person name="Goeker M."/>
        </authorList>
    </citation>
    <scope>NUCLEOTIDE SEQUENCE [LARGE SCALE GENOMIC DNA]</scope>
    <source>
        <strain evidence="1 2">DSM 17273</strain>
    </source>
</reference>
<keyword evidence="2" id="KW-1185">Reference proteome</keyword>
<accession>A0AA90TX06</accession>
<dbReference type="EMBL" id="JAVDQI010000001">
    <property type="protein sequence ID" value="MDR6221626.1"/>
    <property type="molecule type" value="Genomic_DNA"/>
</dbReference>
<evidence type="ECO:0008006" key="3">
    <source>
        <dbReference type="Google" id="ProtNLM"/>
    </source>
</evidence>
<sequence>MTSSVKEKPAILGLAHPSFPITIPAECLEPVESGKVSSESTCTKTKEKSVSCKKKKVHWEHKQVVSDDETMLLFSCFYFMFNIYIDPKDLGTLILSKEGVARNKWKDIDLRMPDLNKILPTDHFINVYTRWVNGLTDAYYEYNVCSALWLLAAWNDGKIILKTKQGEIKANIFVQILGKSTTSRKSTAAKKCRWTYERITDTKLIDDAHSVEGLIESLSVNSHQNLVSDESAGLMAKYHKKYNEGIFDEFCKFYDGLGTKKTLSSGKKKDGPTEFIVNNPYINSYYATTTTRYCNVMNIIDFECGYGYRTLFAAPTYQKPYMDIGMETDEDVDNQSDVIKHGNAIYQFINHLQGQIEMRFDDDALVLYQGTIREWQTEADKFENDIYSSALGRSSDYVLKIAMLIEMGKRLISYTITKESIEVAIDLVGTYFLPSCICVIERLEEDEKFNQIEKVLKKLRDKSGSCGHSDLLRSTKLKSRDFTECIATLIESETIVEYDDEKTKAKSYLLINSDDSILSKLRAEQDSTESIRHISKGALTKSQLKGVDKILVLMDE</sequence>
<evidence type="ECO:0000313" key="2">
    <source>
        <dbReference type="Proteomes" id="UP001185015"/>
    </source>
</evidence>
<proteinExistence type="predicted"/>
<comment type="caution">
    <text evidence="1">The sequence shown here is derived from an EMBL/GenBank/DDBJ whole genome shotgun (WGS) entry which is preliminary data.</text>
</comment>
<dbReference type="Proteomes" id="UP001185015">
    <property type="component" value="Unassembled WGS sequence"/>
</dbReference>
<evidence type="ECO:0000313" key="1">
    <source>
        <dbReference type="EMBL" id="MDR6221626.1"/>
    </source>
</evidence>
<dbReference type="AlphaFoldDB" id="A0AA90TX06"/>
<dbReference type="RefSeq" id="WP_270096555.1">
    <property type="nucleotide sequence ID" value="NZ_JAQFFK010000003.1"/>
</dbReference>
<protein>
    <recommendedName>
        <fullName evidence="3">DUF3987 domain-containing protein</fullName>
    </recommendedName>
</protein>
<name>A0AA90TX06_9EURY</name>
<organism evidence="1 2">
    <name type="scientific">Methanococcoides alaskense</name>
    <dbReference type="NCBI Taxonomy" id="325778"/>
    <lineage>
        <taxon>Archaea</taxon>
        <taxon>Methanobacteriati</taxon>
        <taxon>Methanobacteriota</taxon>
        <taxon>Stenosarchaea group</taxon>
        <taxon>Methanomicrobia</taxon>
        <taxon>Methanosarcinales</taxon>
        <taxon>Methanosarcinaceae</taxon>
        <taxon>Methanococcoides</taxon>
    </lineage>
</organism>